<sequence>MNFLNKSKIEISEIVRTSKTKTLVFAYDGTRRSHLINEINKNKGTDDSLIEINWNDYSSKSFKKMIDLTIMMMKHGIHTVIYPMWFPTLGKRGPEYYPKFIKYLWGLNCLITDSRLMDIFLSLGIRIVFYGEWREFCRIGNDEELENLMESLMSKTKHCTNHLLLFGTNITSTTEIISKLSIDYFQIHNKLPSKNELIEQYYGVPVDSVDLYIGFDRFCTDGRPPIISEEGSENLYFTVSPHSYFNKKQFRSILFDHIYARSVVNSKDYELKKSDIILMNEFYNANSMSTLGCGNVQKNGYYWFPTPQTVLIDKFNATPKSSIISKSNHSILGNFKSLFKSNQGHRKITPIITNSSIIENRNNTLVVTN</sequence>
<dbReference type="GO" id="GO:0016765">
    <property type="term" value="F:transferase activity, transferring alkyl or aryl (other than methyl) groups"/>
    <property type="evidence" value="ECO:0007669"/>
    <property type="project" value="InterPro"/>
</dbReference>
<dbReference type="Gene3D" id="3.40.1180.10">
    <property type="entry name" value="Decaprenyl diphosphate synthase-like"/>
    <property type="match status" value="1"/>
</dbReference>
<comment type="caution">
    <text evidence="1">The sequence shown here is derived from an EMBL/GenBank/DDBJ whole genome shotgun (WGS) entry which is preliminary data.</text>
</comment>
<dbReference type="AlphaFoldDB" id="D3B3F7"/>
<gene>
    <name evidence="1" type="ORF">PPL_02925</name>
</gene>
<keyword evidence="2" id="KW-1185">Reference proteome</keyword>
<accession>D3B3F7</accession>
<protein>
    <submittedName>
        <fullName evidence="1">Uncharacterized protein</fullName>
    </submittedName>
</protein>
<proteinExistence type="predicted"/>
<dbReference type="GeneID" id="31358448"/>
<evidence type="ECO:0000313" key="1">
    <source>
        <dbReference type="EMBL" id="EFA83855.1"/>
    </source>
</evidence>
<dbReference type="OMA" id="FYGEWRE"/>
<dbReference type="InParanoid" id="D3B3F7"/>
<evidence type="ECO:0000313" key="2">
    <source>
        <dbReference type="Proteomes" id="UP000001396"/>
    </source>
</evidence>
<dbReference type="EMBL" id="ADBJ01000010">
    <property type="protein sequence ID" value="EFA83855.1"/>
    <property type="molecule type" value="Genomic_DNA"/>
</dbReference>
<dbReference type="Proteomes" id="UP000001396">
    <property type="component" value="Unassembled WGS sequence"/>
</dbReference>
<reference evidence="1 2" key="1">
    <citation type="journal article" date="2011" name="Genome Res.">
        <title>Phylogeny-wide analysis of social amoeba genomes highlights ancient origins for complex intercellular communication.</title>
        <authorList>
            <person name="Heidel A.J."/>
            <person name="Lawal H.M."/>
            <person name="Felder M."/>
            <person name="Schilde C."/>
            <person name="Helps N.R."/>
            <person name="Tunggal B."/>
            <person name="Rivero F."/>
            <person name="John U."/>
            <person name="Schleicher M."/>
            <person name="Eichinger L."/>
            <person name="Platzer M."/>
            <person name="Noegel A.A."/>
            <person name="Schaap P."/>
            <person name="Gloeckner G."/>
        </authorList>
    </citation>
    <scope>NUCLEOTIDE SEQUENCE [LARGE SCALE GENOMIC DNA]</scope>
    <source>
        <strain evidence="2">ATCC 26659 / Pp 5 / PN500</strain>
    </source>
</reference>
<name>D3B3F7_HETP5</name>
<organism evidence="1 2">
    <name type="scientific">Heterostelium pallidum (strain ATCC 26659 / Pp 5 / PN500)</name>
    <name type="common">Cellular slime mold</name>
    <name type="synonym">Polysphondylium pallidum</name>
    <dbReference type="NCBI Taxonomy" id="670386"/>
    <lineage>
        <taxon>Eukaryota</taxon>
        <taxon>Amoebozoa</taxon>
        <taxon>Evosea</taxon>
        <taxon>Eumycetozoa</taxon>
        <taxon>Dictyostelia</taxon>
        <taxon>Acytosteliales</taxon>
        <taxon>Acytosteliaceae</taxon>
        <taxon>Heterostelium</taxon>
    </lineage>
</organism>
<dbReference type="InterPro" id="IPR036424">
    <property type="entry name" value="UPP_synth-like_sf"/>
</dbReference>
<dbReference type="RefSeq" id="XP_020435972.1">
    <property type="nucleotide sequence ID" value="XM_020573900.1"/>
</dbReference>